<dbReference type="NCBIfam" id="TIGR03984">
    <property type="entry name" value="CRISPR-associated protein Csx19"/>
    <property type="match status" value="1"/>
</dbReference>
<protein>
    <submittedName>
        <fullName evidence="1">CRISPR-associated protein (TIGR03984 family)</fullName>
    </submittedName>
</protein>
<evidence type="ECO:0000313" key="2">
    <source>
        <dbReference type="Proteomes" id="UP000578449"/>
    </source>
</evidence>
<sequence length="181" mass="19623">MTTVLYGAAAEGRALADAIEAAAMDGGCALLTAPSAYHVARVEGRDCMTPDGPVDLRAVYEARVFTPDRELRWVERGYAVLLTEDESLLPPSFPERLDALAAIDVLDHRYLVWGEATRGTPGWTALRSNRVPTIAVPAATGQSRVRLAAREYVAVEPEHGNAYVAEERLIGFEPYRPEGAA</sequence>
<accession>A0A840PFH5</accession>
<evidence type="ECO:0000313" key="1">
    <source>
        <dbReference type="EMBL" id="MBB5136210.1"/>
    </source>
</evidence>
<keyword evidence="2" id="KW-1185">Reference proteome</keyword>
<dbReference type="RefSeq" id="WP_185053120.1">
    <property type="nucleotide sequence ID" value="NZ_BAABIX010000036.1"/>
</dbReference>
<reference evidence="1 2" key="1">
    <citation type="submission" date="2020-08" db="EMBL/GenBank/DDBJ databases">
        <title>Genomic Encyclopedia of Type Strains, Phase IV (KMG-IV): sequencing the most valuable type-strain genomes for metagenomic binning, comparative biology and taxonomic classification.</title>
        <authorList>
            <person name="Goeker M."/>
        </authorList>
    </citation>
    <scope>NUCLEOTIDE SEQUENCE [LARGE SCALE GENOMIC DNA]</scope>
    <source>
        <strain evidence="1 2">DSM 45615</strain>
    </source>
</reference>
<name>A0A840PFH5_9ACTN</name>
<dbReference type="EMBL" id="JACHGN010000013">
    <property type="protein sequence ID" value="MBB5136210.1"/>
    <property type="molecule type" value="Genomic_DNA"/>
</dbReference>
<organism evidence="1 2">
    <name type="scientific">Thermocatellispora tengchongensis</name>
    <dbReference type="NCBI Taxonomy" id="1073253"/>
    <lineage>
        <taxon>Bacteria</taxon>
        <taxon>Bacillati</taxon>
        <taxon>Actinomycetota</taxon>
        <taxon>Actinomycetes</taxon>
        <taxon>Streptosporangiales</taxon>
        <taxon>Streptosporangiaceae</taxon>
        <taxon>Thermocatellispora</taxon>
    </lineage>
</organism>
<proteinExistence type="predicted"/>
<gene>
    <name evidence="1" type="ORF">HNP84_005954</name>
</gene>
<comment type="caution">
    <text evidence="1">The sequence shown here is derived from an EMBL/GenBank/DDBJ whole genome shotgun (WGS) entry which is preliminary data.</text>
</comment>
<dbReference type="InterPro" id="IPR023815">
    <property type="entry name" value="CRISPR-assoc_Csx19"/>
</dbReference>
<dbReference type="AlphaFoldDB" id="A0A840PFH5"/>
<dbReference type="Proteomes" id="UP000578449">
    <property type="component" value="Unassembled WGS sequence"/>
</dbReference>